<dbReference type="PROSITE" id="PS51318">
    <property type="entry name" value="TAT"/>
    <property type="match status" value="1"/>
</dbReference>
<dbReference type="EMBL" id="SMDR01000001">
    <property type="protein sequence ID" value="TNJ35092.1"/>
    <property type="molecule type" value="Genomic_DNA"/>
</dbReference>
<dbReference type="PANTHER" id="PTHR43737:SF1">
    <property type="entry name" value="DUF1501 DOMAIN-CONTAINING PROTEIN"/>
    <property type="match status" value="1"/>
</dbReference>
<dbReference type="Pfam" id="PF07394">
    <property type="entry name" value="DUF1501"/>
    <property type="match status" value="1"/>
</dbReference>
<dbReference type="InterPro" id="IPR010869">
    <property type="entry name" value="DUF1501"/>
</dbReference>
<dbReference type="PANTHER" id="PTHR43737">
    <property type="entry name" value="BLL7424 PROTEIN"/>
    <property type="match status" value="1"/>
</dbReference>
<dbReference type="Proteomes" id="UP000305760">
    <property type="component" value="Unassembled WGS sequence"/>
</dbReference>
<dbReference type="OrthoDB" id="9779968at2"/>
<evidence type="ECO:0000313" key="2">
    <source>
        <dbReference type="Proteomes" id="UP000305760"/>
    </source>
</evidence>
<reference evidence="1 2" key="1">
    <citation type="submission" date="2019-03" db="EMBL/GenBank/DDBJ databases">
        <title>Arenimonas daejeonensis sp. nov., isolated from compost.</title>
        <authorList>
            <person name="Jeon C.O."/>
        </authorList>
    </citation>
    <scope>NUCLEOTIDE SEQUENCE [LARGE SCALE GENOMIC DNA]</scope>
    <source>
        <strain evidence="1 2">R29</strain>
    </source>
</reference>
<name>A0A5C4RW14_9GAMM</name>
<gene>
    <name evidence="1" type="ORF">E1B00_04785</name>
</gene>
<sequence>MSHHDARGSRRRFLARSVQIALGSAAAFATMGRLQMVQAATGGLGGDDDYRALVCVYLFGGNDSFNMVVPRTASAYSNYQAARPNLSIPQANLLPITPLSGAGGVEWGLHPAMPEMRSLFESGHAALLANVGPLAAPTSKLDYEARRVPLPPQLFSHVDQQAYSMSMGSETAARAGWGARIADRLAASGQYLGGALPTNISISGSNMWQAGAADGVYAMNSTGPIRINDTLRDSTWSRVVPRRDAFYKLLDAAKRESSIFTREHARISERAIAFSELAHTALSNTPPLTTPFPPAGENRLADSLLTVARTIAARRQLGQKRQVFFIGVGGWDMHDNMLSDHTELLGLISRSLALFHSATVELGVSQQVTTFTMTDFGRTLNNNGDGTDHGWGGHSWLIGGDVVGRKIYGQMPELRLGAALDVGRGRIIPTTSIDQLGSTLARWFGLRYGDAVDIFPNLRNFGSGADYLPMLASSNRLINEVDFERRTMR</sequence>
<organism evidence="1 2">
    <name type="scientific">Arenimonas terrae</name>
    <dbReference type="NCBI Taxonomy" id="2546226"/>
    <lineage>
        <taxon>Bacteria</taxon>
        <taxon>Pseudomonadati</taxon>
        <taxon>Pseudomonadota</taxon>
        <taxon>Gammaproteobacteria</taxon>
        <taxon>Lysobacterales</taxon>
        <taxon>Lysobacteraceae</taxon>
        <taxon>Arenimonas</taxon>
    </lineage>
</organism>
<protein>
    <submittedName>
        <fullName evidence="1">DUF1501 domain-containing protein</fullName>
    </submittedName>
</protein>
<keyword evidence="2" id="KW-1185">Reference proteome</keyword>
<dbReference type="AlphaFoldDB" id="A0A5C4RW14"/>
<proteinExistence type="predicted"/>
<dbReference type="RefSeq" id="WP_139446210.1">
    <property type="nucleotide sequence ID" value="NZ_SMDR01000001.1"/>
</dbReference>
<dbReference type="InterPro" id="IPR006311">
    <property type="entry name" value="TAT_signal"/>
</dbReference>
<accession>A0A5C4RW14</accession>
<comment type="caution">
    <text evidence="1">The sequence shown here is derived from an EMBL/GenBank/DDBJ whole genome shotgun (WGS) entry which is preliminary data.</text>
</comment>
<evidence type="ECO:0000313" key="1">
    <source>
        <dbReference type="EMBL" id="TNJ35092.1"/>
    </source>
</evidence>